<evidence type="ECO:0000313" key="7">
    <source>
        <dbReference type="Proteomes" id="UP000886520"/>
    </source>
</evidence>
<dbReference type="InterPro" id="IPR036910">
    <property type="entry name" value="HMG_box_dom_sf"/>
</dbReference>
<dbReference type="Gene3D" id="1.10.20.10">
    <property type="entry name" value="Histone, subunit A"/>
    <property type="match status" value="1"/>
</dbReference>
<dbReference type="PANTHER" id="PTHR10252:SF54">
    <property type="entry name" value="CHROMATIN ACCESSIBILITY COMPLEX PROTEIN 1"/>
    <property type="match status" value="1"/>
</dbReference>
<dbReference type="Proteomes" id="UP000886520">
    <property type="component" value="Chromosome 2"/>
</dbReference>
<dbReference type="InterPro" id="IPR003958">
    <property type="entry name" value="CBFA_NFYB_domain"/>
</dbReference>
<sequence>MVSVEAPKAKKTSAYFSFCKQHRELTKARLKDAGQSVSAPALAKALSELWRSLSDEEKQRYKDPSPPCVSCVDLSLSSGSGGLEAQASKADQARTKKSRVRGSSDGNGDKVGAIPSFPSQVEVIEPANAEVEEQCMTDADVCTDEAEDAHGNEKGEGNGLPESGGMAFPLARVKRIIKLDKEIHVVAAEASSLIAHASQLFLEHLAMAAHASALKKKHKTIRIEDVKNAVKSESRIEEFLAEALNDVLHQGKEEDDSDSSDGADDAPDENVNVKGHSNKKSKTAKKPLLAPPAGTRKIAEFFSASNQSKIATLSLYCTGPPTKGDLGPKFASAEQL</sequence>
<dbReference type="EMBL" id="JABFUD020000003">
    <property type="protein sequence ID" value="KAI5082659.1"/>
    <property type="molecule type" value="Genomic_DNA"/>
</dbReference>
<protein>
    <recommendedName>
        <fullName evidence="5">HMG box domain-containing protein</fullName>
    </recommendedName>
</protein>
<dbReference type="SUPFAM" id="SSF47113">
    <property type="entry name" value="Histone-fold"/>
    <property type="match status" value="1"/>
</dbReference>
<feature type="DNA-binding region" description="HMG box" evidence="3">
    <location>
        <begin position="8"/>
        <end position="63"/>
    </location>
</feature>
<dbReference type="Pfam" id="PF09011">
    <property type="entry name" value="HMG_box_2"/>
    <property type="match status" value="1"/>
</dbReference>
<dbReference type="GO" id="GO:0005634">
    <property type="term" value="C:nucleus"/>
    <property type="evidence" value="ECO:0007669"/>
    <property type="project" value="UniProtKB-SubCell"/>
</dbReference>
<name>A0A9D4ZP60_ADICA</name>
<evidence type="ECO:0000256" key="2">
    <source>
        <dbReference type="ARBA" id="ARBA00023242"/>
    </source>
</evidence>
<dbReference type="InterPro" id="IPR009071">
    <property type="entry name" value="HMG_box_dom"/>
</dbReference>
<dbReference type="Pfam" id="PF00808">
    <property type="entry name" value="CBFD_NFYB_HMF"/>
    <property type="match status" value="1"/>
</dbReference>
<dbReference type="GO" id="GO:0000976">
    <property type="term" value="F:transcription cis-regulatory region binding"/>
    <property type="evidence" value="ECO:0007669"/>
    <property type="project" value="TreeGrafter"/>
</dbReference>
<accession>A0A9D4ZP60</accession>
<evidence type="ECO:0000259" key="5">
    <source>
        <dbReference type="PROSITE" id="PS50118"/>
    </source>
</evidence>
<comment type="subcellular location">
    <subcellularLocation>
        <location evidence="1">Nucleus</location>
    </subcellularLocation>
</comment>
<evidence type="ECO:0000256" key="1">
    <source>
        <dbReference type="ARBA" id="ARBA00004123"/>
    </source>
</evidence>
<keyword evidence="3" id="KW-0238">DNA-binding</keyword>
<dbReference type="CDD" id="cd22929">
    <property type="entry name" value="HFD_POLE4-like"/>
    <property type="match status" value="1"/>
</dbReference>
<proteinExistence type="predicted"/>
<dbReference type="InterPro" id="IPR009072">
    <property type="entry name" value="Histone-fold"/>
</dbReference>
<dbReference type="Gene3D" id="1.10.30.10">
    <property type="entry name" value="High mobility group box domain"/>
    <property type="match status" value="1"/>
</dbReference>
<comment type="caution">
    <text evidence="6">The sequence shown here is derived from an EMBL/GenBank/DDBJ whole genome shotgun (WGS) entry which is preliminary data.</text>
</comment>
<dbReference type="PROSITE" id="PS50118">
    <property type="entry name" value="HMG_BOX_2"/>
    <property type="match status" value="1"/>
</dbReference>
<dbReference type="GO" id="GO:0006355">
    <property type="term" value="P:regulation of DNA-templated transcription"/>
    <property type="evidence" value="ECO:0007669"/>
    <property type="project" value="TreeGrafter"/>
</dbReference>
<dbReference type="SUPFAM" id="SSF47095">
    <property type="entry name" value="HMG-box"/>
    <property type="match status" value="1"/>
</dbReference>
<evidence type="ECO:0000256" key="4">
    <source>
        <dbReference type="SAM" id="MobiDB-lite"/>
    </source>
</evidence>
<reference evidence="6" key="1">
    <citation type="submission" date="2021-01" db="EMBL/GenBank/DDBJ databases">
        <title>Adiantum capillus-veneris genome.</title>
        <authorList>
            <person name="Fang Y."/>
            <person name="Liao Q."/>
        </authorList>
    </citation>
    <scope>NUCLEOTIDE SEQUENCE</scope>
    <source>
        <strain evidence="6">H3</strain>
        <tissue evidence="6">Leaf</tissue>
    </source>
</reference>
<evidence type="ECO:0000256" key="3">
    <source>
        <dbReference type="PROSITE-ProRule" id="PRU00267"/>
    </source>
</evidence>
<keyword evidence="7" id="KW-1185">Reference proteome</keyword>
<feature type="region of interest" description="Disordered" evidence="4">
    <location>
        <begin position="79"/>
        <end position="116"/>
    </location>
</feature>
<evidence type="ECO:0000313" key="6">
    <source>
        <dbReference type="EMBL" id="KAI5082659.1"/>
    </source>
</evidence>
<feature type="region of interest" description="Disordered" evidence="4">
    <location>
        <begin position="251"/>
        <end position="291"/>
    </location>
</feature>
<feature type="compositionally biased region" description="Acidic residues" evidence="4">
    <location>
        <begin position="253"/>
        <end position="268"/>
    </location>
</feature>
<gene>
    <name evidence="6" type="ORF">GOP47_0002402</name>
</gene>
<dbReference type="OrthoDB" id="636685at2759"/>
<dbReference type="GO" id="GO:0046982">
    <property type="term" value="F:protein heterodimerization activity"/>
    <property type="evidence" value="ECO:0007669"/>
    <property type="project" value="InterPro"/>
</dbReference>
<dbReference type="PANTHER" id="PTHR10252">
    <property type="entry name" value="HISTONE-LIKE TRANSCRIPTION FACTOR CCAAT-RELATED"/>
    <property type="match status" value="1"/>
</dbReference>
<dbReference type="AlphaFoldDB" id="A0A9D4ZP60"/>
<keyword evidence="2 3" id="KW-0539">Nucleus</keyword>
<feature type="domain" description="HMG box" evidence="5">
    <location>
        <begin position="8"/>
        <end position="63"/>
    </location>
</feature>
<dbReference type="InterPro" id="IPR050568">
    <property type="entry name" value="Transcr_DNA_Rep_Reg"/>
</dbReference>
<feature type="compositionally biased region" description="Basic residues" evidence="4">
    <location>
        <begin position="276"/>
        <end position="285"/>
    </location>
</feature>
<organism evidence="6 7">
    <name type="scientific">Adiantum capillus-veneris</name>
    <name type="common">Maidenhair fern</name>
    <dbReference type="NCBI Taxonomy" id="13818"/>
    <lineage>
        <taxon>Eukaryota</taxon>
        <taxon>Viridiplantae</taxon>
        <taxon>Streptophyta</taxon>
        <taxon>Embryophyta</taxon>
        <taxon>Tracheophyta</taxon>
        <taxon>Polypodiopsida</taxon>
        <taxon>Polypodiidae</taxon>
        <taxon>Polypodiales</taxon>
        <taxon>Pteridineae</taxon>
        <taxon>Pteridaceae</taxon>
        <taxon>Vittarioideae</taxon>
        <taxon>Adiantum</taxon>
    </lineage>
</organism>